<dbReference type="KEGG" id="abam:B1s21122_05495"/>
<dbReference type="Proteomes" id="UP000217153">
    <property type="component" value="Chromosome"/>
</dbReference>
<accession>A0A249JZJ8</accession>
<proteinExistence type="predicted"/>
<organism evidence="1 2">
    <name type="scientific">Candidatus Nanopelagicus limnae</name>
    <dbReference type="NCBI Taxonomy" id="1884634"/>
    <lineage>
        <taxon>Bacteria</taxon>
        <taxon>Bacillati</taxon>
        <taxon>Actinomycetota</taxon>
        <taxon>Actinomycetes</taxon>
        <taxon>Candidatus Nanopelagicales</taxon>
        <taxon>Candidatus Nanopelagicaceae</taxon>
        <taxon>Candidatus Nanopelagicus</taxon>
    </lineage>
</organism>
<sequence>MSSGVKVGDQEFTSAEIQKTVDEILASRKNVDTSGMDLVVGPELLRDQAQFFIVRVLMDKIAKDMFVTVTPADVAARRADVITRLGSESELPAALVGANLAASNFESYLRVLIISERLDENFIKSGVSESDAPKFVEQLVIETASKMGIKVNSKYGKWNADNASIQASDATDGAVTEQP</sequence>
<dbReference type="AlphaFoldDB" id="A0A249JZJ8"/>
<dbReference type="EMBL" id="CP016768">
    <property type="protein sequence ID" value="ASY09968.1"/>
    <property type="molecule type" value="Genomic_DNA"/>
</dbReference>
<reference evidence="2" key="1">
    <citation type="submission" date="2016-10" db="EMBL/GenBank/DDBJ databases">
        <title>High microdiversification within the ubiquitous acI lineage of Actinobacteria.</title>
        <authorList>
            <person name="Neuenschwander S.M."/>
            <person name="Salcher M."/>
            <person name="Ghai R."/>
            <person name="Pernthaler J."/>
        </authorList>
    </citation>
    <scope>NUCLEOTIDE SEQUENCE [LARGE SCALE GENOMIC DNA]</scope>
</reference>
<dbReference type="OrthoDB" id="3212108at2"/>
<dbReference type="SUPFAM" id="SSF109998">
    <property type="entry name" value="Triger factor/SurA peptide-binding domain-like"/>
    <property type="match status" value="1"/>
</dbReference>
<protein>
    <submittedName>
        <fullName evidence="1">Uncharacterized protein</fullName>
    </submittedName>
</protein>
<gene>
    <name evidence="1" type="ORF">B1s21122_05495</name>
</gene>
<dbReference type="InterPro" id="IPR027304">
    <property type="entry name" value="Trigger_fact/SurA_dom_sf"/>
</dbReference>
<evidence type="ECO:0000313" key="2">
    <source>
        <dbReference type="Proteomes" id="UP000217153"/>
    </source>
</evidence>
<evidence type="ECO:0000313" key="1">
    <source>
        <dbReference type="EMBL" id="ASY09968.1"/>
    </source>
</evidence>
<keyword evidence="2" id="KW-1185">Reference proteome</keyword>
<name>A0A249JZJ8_9ACTN</name>